<gene>
    <name evidence="1" type="ORF">BINO364_LOCUS1133</name>
</gene>
<protein>
    <submittedName>
        <fullName evidence="1">Uncharacterized protein</fullName>
    </submittedName>
</protein>
<dbReference type="OrthoDB" id="415068at2759"/>
<dbReference type="AlphaFoldDB" id="A0A8J9Y565"/>
<accession>A0A8J9Y565</accession>
<evidence type="ECO:0000313" key="2">
    <source>
        <dbReference type="Proteomes" id="UP000838878"/>
    </source>
</evidence>
<reference evidence="1" key="1">
    <citation type="submission" date="2021-12" db="EMBL/GenBank/DDBJ databases">
        <authorList>
            <person name="Martin H S."/>
        </authorList>
    </citation>
    <scope>NUCLEOTIDE SEQUENCE</scope>
</reference>
<dbReference type="Proteomes" id="UP000838878">
    <property type="component" value="Chromosome 1"/>
</dbReference>
<sequence length="249" mass="28371">MNLLIGPQFNATIISRQFLYINIQVTYESDVWALYVNDVRKTPDLIDFAIVRGIAGTYFECKSIPELSSDDSPVEILLKRKITLTADVCRLLSRKTDWNSFRESISASINIHLPLRTNENIEEAVEHLNSCIQKSAWHATPGTSKTIPKSQSYPTNIRELVAKKRKARKLWQKTRHPTHKTALNSLISKLSQLLSENQNQNVQAYLRELDASAATDYSLWKATSKLKRPMLTRSPVRKADSSWAIKDSD</sequence>
<feature type="non-terminal residue" evidence="1">
    <location>
        <position position="249"/>
    </location>
</feature>
<organism evidence="1 2">
    <name type="scientific">Brenthis ino</name>
    <name type="common">lesser marbled fritillary</name>
    <dbReference type="NCBI Taxonomy" id="405034"/>
    <lineage>
        <taxon>Eukaryota</taxon>
        <taxon>Metazoa</taxon>
        <taxon>Ecdysozoa</taxon>
        <taxon>Arthropoda</taxon>
        <taxon>Hexapoda</taxon>
        <taxon>Insecta</taxon>
        <taxon>Pterygota</taxon>
        <taxon>Neoptera</taxon>
        <taxon>Endopterygota</taxon>
        <taxon>Lepidoptera</taxon>
        <taxon>Glossata</taxon>
        <taxon>Ditrysia</taxon>
        <taxon>Papilionoidea</taxon>
        <taxon>Nymphalidae</taxon>
        <taxon>Heliconiinae</taxon>
        <taxon>Argynnini</taxon>
        <taxon>Brenthis</taxon>
    </lineage>
</organism>
<evidence type="ECO:0000313" key="1">
    <source>
        <dbReference type="EMBL" id="CAH0714046.1"/>
    </source>
</evidence>
<keyword evidence="2" id="KW-1185">Reference proteome</keyword>
<name>A0A8J9Y565_9NEOP</name>
<proteinExistence type="predicted"/>
<dbReference type="EMBL" id="OV170221">
    <property type="protein sequence ID" value="CAH0714046.1"/>
    <property type="molecule type" value="Genomic_DNA"/>
</dbReference>